<protein>
    <submittedName>
        <fullName evidence="1">Uncharacterized protein</fullName>
    </submittedName>
</protein>
<dbReference type="InParanoid" id="A0A803SMS2"/>
<reference evidence="1" key="1">
    <citation type="submission" date="2009-12" db="EMBL/GenBank/DDBJ databases">
        <title>The Genome Sequence of Anolis carolinensis (Green Anole Lizard).</title>
        <authorList>
            <consortium name="The Genome Sequencing Platform"/>
            <person name="Di Palma F."/>
            <person name="Alfoldi J."/>
            <person name="Heiman D."/>
            <person name="Young S."/>
            <person name="Grabherr M."/>
            <person name="Johnson J."/>
            <person name="Lander E.S."/>
            <person name="Lindblad-Toh K."/>
        </authorList>
    </citation>
    <scope>NUCLEOTIDE SEQUENCE [LARGE SCALE GENOMIC DNA]</scope>
    <source>
        <strain evidence="1">JBL SC #1</strain>
    </source>
</reference>
<dbReference type="AlphaFoldDB" id="A0A803SMS2"/>
<evidence type="ECO:0000313" key="1">
    <source>
        <dbReference type="Ensembl" id="ENSACAP00000024262.1"/>
    </source>
</evidence>
<organism evidence="1 2">
    <name type="scientific">Anolis carolinensis</name>
    <name type="common">Green anole</name>
    <name type="synonym">American chameleon</name>
    <dbReference type="NCBI Taxonomy" id="28377"/>
    <lineage>
        <taxon>Eukaryota</taxon>
        <taxon>Metazoa</taxon>
        <taxon>Chordata</taxon>
        <taxon>Craniata</taxon>
        <taxon>Vertebrata</taxon>
        <taxon>Euteleostomi</taxon>
        <taxon>Lepidosauria</taxon>
        <taxon>Squamata</taxon>
        <taxon>Bifurcata</taxon>
        <taxon>Unidentata</taxon>
        <taxon>Episquamata</taxon>
        <taxon>Toxicofera</taxon>
        <taxon>Iguania</taxon>
        <taxon>Dactyloidae</taxon>
        <taxon>Anolis</taxon>
    </lineage>
</organism>
<reference evidence="1" key="3">
    <citation type="submission" date="2025-09" db="UniProtKB">
        <authorList>
            <consortium name="Ensembl"/>
        </authorList>
    </citation>
    <scope>IDENTIFICATION</scope>
</reference>
<dbReference type="Proteomes" id="UP000001646">
    <property type="component" value="Unplaced"/>
</dbReference>
<reference evidence="1" key="2">
    <citation type="submission" date="2025-08" db="UniProtKB">
        <authorList>
            <consortium name="Ensembl"/>
        </authorList>
    </citation>
    <scope>IDENTIFICATION</scope>
</reference>
<accession>A0A803SMS2</accession>
<evidence type="ECO:0000313" key="2">
    <source>
        <dbReference type="Proteomes" id="UP000001646"/>
    </source>
</evidence>
<name>A0A803SMS2_ANOCA</name>
<dbReference type="GeneTree" id="ENSGT01040000244733"/>
<sequence>MKSSISIWFAVSLLEGVNPNRPSLRPQGSEGQLWLGNPRFFLLSPSQTCFHVSPHAFTCKRAVFGMYANNGINTSMEKSLVTGSDNLITFCDTFNFHPSYRTGGPSFCE</sequence>
<proteinExistence type="predicted"/>
<dbReference type="Ensembl" id="ENSACAT00000042524.1">
    <property type="protein sequence ID" value="ENSACAP00000024262.1"/>
    <property type="gene ID" value="ENSACAG00000039615.1"/>
</dbReference>
<keyword evidence="2" id="KW-1185">Reference proteome</keyword>